<evidence type="ECO:0000313" key="1">
    <source>
        <dbReference type="EMBL" id="PKY58244.1"/>
    </source>
</evidence>
<gene>
    <name evidence="1" type="ORF">RhiirA4_479996</name>
</gene>
<proteinExistence type="predicted"/>
<organism evidence="1 2">
    <name type="scientific">Rhizophagus irregularis</name>
    <dbReference type="NCBI Taxonomy" id="588596"/>
    <lineage>
        <taxon>Eukaryota</taxon>
        <taxon>Fungi</taxon>
        <taxon>Fungi incertae sedis</taxon>
        <taxon>Mucoromycota</taxon>
        <taxon>Glomeromycotina</taxon>
        <taxon>Glomeromycetes</taxon>
        <taxon>Glomerales</taxon>
        <taxon>Glomeraceae</taxon>
        <taxon>Rhizophagus</taxon>
    </lineage>
</organism>
<dbReference type="EMBL" id="LLXI01002919">
    <property type="protein sequence ID" value="PKY58244.1"/>
    <property type="molecule type" value="Genomic_DNA"/>
</dbReference>
<evidence type="ECO:0000313" key="2">
    <source>
        <dbReference type="Proteomes" id="UP000234323"/>
    </source>
</evidence>
<protein>
    <submittedName>
        <fullName evidence="1">Uncharacterized protein</fullName>
    </submittedName>
</protein>
<comment type="caution">
    <text evidence="1">The sequence shown here is derived from an EMBL/GenBank/DDBJ whole genome shotgun (WGS) entry which is preliminary data.</text>
</comment>
<dbReference type="Proteomes" id="UP000234323">
    <property type="component" value="Unassembled WGS sequence"/>
</dbReference>
<sequence length="94" mass="11007">MNMEIFEESKHQSLIITLTQKAKKPKQYDLEKGISTIITGYTSTNKENIQEIVIYDILAIQTQLDILNGFKDWDHVIVIKINTNRIMSNWEPIR</sequence>
<keyword evidence="2" id="KW-1185">Reference proteome</keyword>
<name>A0A2I1HHA0_9GLOM</name>
<reference evidence="1 2" key="1">
    <citation type="submission" date="2015-10" db="EMBL/GenBank/DDBJ databases">
        <title>Genome analyses suggest a sexual origin of heterokaryosis in a supposedly ancient asexual fungus.</title>
        <authorList>
            <person name="Ropars J."/>
            <person name="Sedzielewska K."/>
            <person name="Noel J."/>
            <person name="Charron P."/>
            <person name="Farinelli L."/>
            <person name="Marton T."/>
            <person name="Kruger M."/>
            <person name="Pelin A."/>
            <person name="Brachmann A."/>
            <person name="Corradi N."/>
        </authorList>
    </citation>
    <scope>NUCLEOTIDE SEQUENCE [LARGE SCALE GENOMIC DNA]</scope>
    <source>
        <strain evidence="1 2">A4</strain>
    </source>
</reference>
<dbReference type="AlphaFoldDB" id="A0A2I1HHA0"/>
<accession>A0A2I1HHA0</accession>